<dbReference type="Proteomes" id="UP001240157">
    <property type="component" value="Unassembled WGS sequence"/>
</dbReference>
<name>A0ABD5AXT6_STACR</name>
<dbReference type="NCBIfam" id="NF040878">
    <property type="entry name" value="SE1561_fam"/>
    <property type="match status" value="1"/>
</dbReference>
<dbReference type="GeneID" id="93656678"/>
<gene>
    <name evidence="1" type="ORF">RCF65_09050</name>
</gene>
<accession>A0ABD5AXT6</accession>
<protein>
    <submittedName>
        <fullName evidence="1">SE1561 family protein</fullName>
    </submittedName>
</protein>
<sequence>MEEPRTMNQVKERLTQFLEDIEQVNPDDVDIKDVDEWIALLDQLETKVNQLRQ</sequence>
<evidence type="ECO:0000313" key="2">
    <source>
        <dbReference type="Proteomes" id="UP001240157"/>
    </source>
</evidence>
<dbReference type="InterPro" id="IPR047670">
    <property type="entry name" value="YfjT-like"/>
</dbReference>
<dbReference type="EMBL" id="JAVGJF010000066">
    <property type="protein sequence ID" value="MDQ7176135.1"/>
    <property type="molecule type" value="Genomic_DNA"/>
</dbReference>
<dbReference type="AlphaFoldDB" id="A0ABD5AXT6"/>
<organism evidence="1 2">
    <name type="scientific">Staphylococcus chromogenes</name>
    <name type="common">Staphylococcus hyicus subsp. chromogenes</name>
    <dbReference type="NCBI Taxonomy" id="46126"/>
    <lineage>
        <taxon>Bacteria</taxon>
        <taxon>Bacillati</taxon>
        <taxon>Bacillota</taxon>
        <taxon>Bacilli</taxon>
        <taxon>Bacillales</taxon>
        <taxon>Staphylococcaceae</taxon>
        <taxon>Staphylococcus</taxon>
    </lineage>
</organism>
<evidence type="ECO:0000313" key="1">
    <source>
        <dbReference type="EMBL" id="MDQ7176135.1"/>
    </source>
</evidence>
<reference evidence="1 2" key="1">
    <citation type="submission" date="2023-08" db="EMBL/GenBank/DDBJ databases">
        <title>Whole genome sequencing of Staphylococcus chromogenes NNSch 2386.</title>
        <authorList>
            <person name="Kropotov V.S."/>
            <person name="Boriskina E.V."/>
            <person name="Gordinskaya N.A."/>
            <person name="Shkurkina I.S."/>
            <person name="Kryazhev D.V."/>
            <person name="Alekseeva A.E."/>
            <person name="Makhova M.A."/>
        </authorList>
    </citation>
    <scope>NUCLEOTIDE SEQUENCE [LARGE SCALE GENOMIC DNA]</scope>
    <source>
        <strain evidence="1 2">NNSch 2386</strain>
    </source>
</reference>
<dbReference type="RefSeq" id="WP_165806293.1">
    <property type="nucleotide sequence ID" value="NZ_BMDK01000003.1"/>
</dbReference>
<comment type="caution">
    <text evidence="1">The sequence shown here is derived from an EMBL/GenBank/DDBJ whole genome shotgun (WGS) entry which is preliminary data.</text>
</comment>
<proteinExistence type="predicted"/>